<evidence type="ECO:0000313" key="2">
    <source>
        <dbReference type="Proteomes" id="UP000800036"/>
    </source>
</evidence>
<evidence type="ECO:0000313" key="1">
    <source>
        <dbReference type="EMBL" id="KAF1974804.1"/>
    </source>
</evidence>
<protein>
    <recommendedName>
        <fullName evidence="3">HTH psq-type domain-containing protein</fullName>
    </recommendedName>
</protein>
<keyword evidence="2" id="KW-1185">Reference proteome</keyword>
<organism evidence="1 2">
    <name type="scientific">Bimuria novae-zelandiae CBS 107.79</name>
    <dbReference type="NCBI Taxonomy" id="1447943"/>
    <lineage>
        <taxon>Eukaryota</taxon>
        <taxon>Fungi</taxon>
        <taxon>Dikarya</taxon>
        <taxon>Ascomycota</taxon>
        <taxon>Pezizomycotina</taxon>
        <taxon>Dothideomycetes</taxon>
        <taxon>Pleosporomycetidae</taxon>
        <taxon>Pleosporales</taxon>
        <taxon>Massarineae</taxon>
        <taxon>Didymosphaeriaceae</taxon>
        <taxon>Bimuria</taxon>
    </lineage>
</organism>
<evidence type="ECO:0008006" key="3">
    <source>
        <dbReference type="Google" id="ProtNLM"/>
    </source>
</evidence>
<proteinExistence type="predicted"/>
<name>A0A6A5VCC8_9PLEO</name>
<dbReference type="Proteomes" id="UP000800036">
    <property type="component" value="Unassembled WGS sequence"/>
</dbReference>
<reference evidence="1" key="1">
    <citation type="journal article" date="2020" name="Stud. Mycol.">
        <title>101 Dothideomycetes genomes: a test case for predicting lifestyles and emergence of pathogens.</title>
        <authorList>
            <person name="Haridas S."/>
            <person name="Albert R."/>
            <person name="Binder M."/>
            <person name="Bloem J."/>
            <person name="Labutti K."/>
            <person name="Salamov A."/>
            <person name="Andreopoulos B."/>
            <person name="Baker S."/>
            <person name="Barry K."/>
            <person name="Bills G."/>
            <person name="Bluhm B."/>
            <person name="Cannon C."/>
            <person name="Castanera R."/>
            <person name="Culley D."/>
            <person name="Daum C."/>
            <person name="Ezra D."/>
            <person name="Gonzalez J."/>
            <person name="Henrissat B."/>
            <person name="Kuo A."/>
            <person name="Liang C."/>
            <person name="Lipzen A."/>
            <person name="Lutzoni F."/>
            <person name="Magnuson J."/>
            <person name="Mondo S."/>
            <person name="Nolan M."/>
            <person name="Ohm R."/>
            <person name="Pangilinan J."/>
            <person name="Park H.-J."/>
            <person name="Ramirez L."/>
            <person name="Alfaro M."/>
            <person name="Sun H."/>
            <person name="Tritt A."/>
            <person name="Yoshinaga Y."/>
            <person name="Zwiers L.-H."/>
            <person name="Turgeon B."/>
            <person name="Goodwin S."/>
            <person name="Spatafora J."/>
            <person name="Crous P."/>
            <person name="Grigoriev I."/>
        </authorList>
    </citation>
    <scope>NUCLEOTIDE SEQUENCE</scope>
    <source>
        <strain evidence="1">CBS 107.79</strain>
    </source>
</reference>
<accession>A0A6A5VCC8</accession>
<dbReference type="EMBL" id="ML976673">
    <property type="protein sequence ID" value="KAF1974804.1"/>
    <property type="molecule type" value="Genomic_DNA"/>
</dbReference>
<sequence>MEVARGSRSEITGRHPGPGVLCKRARIVIERRHSSCFVGLPVQHCVLLSEEDVLSVEVQGGEVVVWNQRLARVPCRDSQCAATLTRHPNRCSTSTLTRRISTNMDPIEAAIIAIDSREPRETFLYRKIAEEFGVVRSTLTR</sequence>
<gene>
    <name evidence="1" type="ORF">BU23DRAFT_91212</name>
</gene>
<dbReference type="AlphaFoldDB" id="A0A6A5VCC8"/>